<dbReference type="InterPro" id="IPR050950">
    <property type="entry name" value="HTH-type_LysR_regulators"/>
</dbReference>
<proteinExistence type="inferred from homology"/>
<dbReference type="PANTHER" id="PTHR30419:SF2">
    <property type="entry name" value="LYSR FAMILY TRANSCRIPTIONAL REGULATOR"/>
    <property type="match status" value="1"/>
</dbReference>
<dbReference type="Gene3D" id="3.40.190.290">
    <property type="match status" value="1"/>
</dbReference>
<evidence type="ECO:0000256" key="1">
    <source>
        <dbReference type="ARBA" id="ARBA00009437"/>
    </source>
</evidence>
<evidence type="ECO:0000313" key="6">
    <source>
        <dbReference type="EMBL" id="WLS05997.1"/>
    </source>
</evidence>
<dbReference type="InterPro" id="IPR000847">
    <property type="entry name" value="LysR_HTH_N"/>
</dbReference>
<reference evidence="6 7" key="1">
    <citation type="submission" date="2023-08" db="EMBL/GenBank/DDBJ databases">
        <title>Pathogen: clinical or host-associated sample.</title>
        <authorList>
            <person name="Hergert J."/>
            <person name="Casey R."/>
            <person name="Wagner J."/>
            <person name="Young E.L."/>
            <person name="Oakeson K.F."/>
        </authorList>
    </citation>
    <scope>NUCLEOTIDE SEQUENCE [LARGE SCALE GENOMIC DNA]</scope>
    <source>
        <strain evidence="6 7">UPHL-collab-2</strain>
        <plasmid evidence="6 7">unnamed1</plasmid>
    </source>
</reference>
<keyword evidence="3" id="KW-0238">DNA-binding</keyword>
<dbReference type="InterPro" id="IPR005119">
    <property type="entry name" value="LysR_subst-bd"/>
</dbReference>
<dbReference type="Proteomes" id="UP001225788">
    <property type="component" value="Plasmid unnamed1"/>
</dbReference>
<dbReference type="SUPFAM" id="SSF46785">
    <property type="entry name" value="Winged helix' DNA-binding domain"/>
    <property type="match status" value="1"/>
</dbReference>
<dbReference type="InterPro" id="IPR036390">
    <property type="entry name" value="WH_DNA-bd_sf"/>
</dbReference>
<evidence type="ECO:0000313" key="7">
    <source>
        <dbReference type="Proteomes" id="UP001225788"/>
    </source>
</evidence>
<evidence type="ECO:0000259" key="5">
    <source>
        <dbReference type="PROSITE" id="PS50931"/>
    </source>
</evidence>
<comment type="similarity">
    <text evidence="1">Belongs to the LysR transcriptional regulatory family.</text>
</comment>
<keyword evidence="4" id="KW-0804">Transcription</keyword>
<geneLocation type="plasmid" evidence="6 7">
    <name>unnamed1</name>
</geneLocation>
<name>A0ABY9KBW9_9HYPH</name>
<gene>
    <name evidence="6" type="ORF">Q9315_19255</name>
</gene>
<dbReference type="EMBL" id="CP132315">
    <property type="protein sequence ID" value="WLS05997.1"/>
    <property type="molecule type" value="Genomic_DNA"/>
</dbReference>
<evidence type="ECO:0000256" key="4">
    <source>
        <dbReference type="ARBA" id="ARBA00023163"/>
    </source>
</evidence>
<protein>
    <submittedName>
        <fullName evidence="6">LysR family transcriptional regulator</fullName>
    </submittedName>
</protein>
<evidence type="ECO:0000256" key="2">
    <source>
        <dbReference type="ARBA" id="ARBA00023015"/>
    </source>
</evidence>
<dbReference type="Pfam" id="PF03466">
    <property type="entry name" value="LysR_substrate"/>
    <property type="match status" value="1"/>
</dbReference>
<evidence type="ECO:0000256" key="3">
    <source>
        <dbReference type="ARBA" id="ARBA00023125"/>
    </source>
</evidence>
<dbReference type="PANTHER" id="PTHR30419">
    <property type="entry name" value="HTH-TYPE TRANSCRIPTIONAL REGULATOR YBHD"/>
    <property type="match status" value="1"/>
</dbReference>
<sequence length="293" mass="32068">MRFDFTDLRLFLAVADAGSITHGASAVGLSLAAASDRLREMEITGQVKLMERGRRGVALTEAGEALSHHAREILNRASVMRGDMARHAKGIRATIRLRANTAAIAEVLPARLIPWVAMHQQVDIDLQERQSHEIARSVAAGFADIGVLSDAAATDGLRLRPFTVSRLVMVSAQSHWLAQEKDVPFYKVADEYFMGLENGALQDHIDLQADKLAVKLRYRIRLRTFESICSAAAAGIGVAVVPETIARRCRLSHALAITPLVDSWAKRHLLVCIPASLDITPTTQDLFEHLAKA</sequence>
<dbReference type="PROSITE" id="PS50931">
    <property type="entry name" value="HTH_LYSR"/>
    <property type="match status" value="1"/>
</dbReference>
<accession>A0ABY9KBW9</accession>
<keyword evidence="2" id="KW-0805">Transcription regulation</keyword>
<dbReference type="Gene3D" id="1.10.10.10">
    <property type="entry name" value="Winged helix-like DNA-binding domain superfamily/Winged helix DNA-binding domain"/>
    <property type="match status" value="1"/>
</dbReference>
<dbReference type="InterPro" id="IPR036388">
    <property type="entry name" value="WH-like_DNA-bd_sf"/>
</dbReference>
<feature type="domain" description="HTH lysR-type" evidence="5">
    <location>
        <begin position="3"/>
        <end position="60"/>
    </location>
</feature>
<dbReference type="SUPFAM" id="SSF53850">
    <property type="entry name" value="Periplasmic binding protein-like II"/>
    <property type="match status" value="1"/>
</dbReference>
<dbReference type="Pfam" id="PF00126">
    <property type="entry name" value="HTH_1"/>
    <property type="match status" value="1"/>
</dbReference>
<dbReference type="RefSeq" id="WP_306162379.1">
    <property type="nucleotide sequence ID" value="NZ_CP132315.1"/>
</dbReference>
<keyword evidence="6" id="KW-0614">Plasmid</keyword>
<organism evidence="6 7">
    <name type="scientific">Shinella oryzae</name>
    <dbReference type="NCBI Taxonomy" id="2871820"/>
    <lineage>
        <taxon>Bacteria</taxon>
        <taxon>Pseudomonadati</taxon>
        <taxon>Pseudomonadota</taxon>
        <taxon>Alphaproteobacteria</taxon>
        <taxon>Hyphomicrobiales</taxon>
        <taxon>Rhizobiaceae</taxon>
        <taxon>Shinella</taxon>
    </lineage>
</organism>
<keyword evidence="7" id="KW-1185">Reference proteome</keyword>